<dbReference type="EMBL" id="BEGY01000089">
    <property type="protein sequence ID" value="GAX82964.1"/>
    <property type="molecule type" value="Genomic_DNA"/>
</dbReference>
<feature type="region of interest" description="Disordered" evidence="1">
    <location>
        <begin position="406"/>
        <end position="498"/>
    </location>
</feature>
<feature type="compositionally biased region" description="Polar residues" evidence="1">
    <location>
        <begin position="409"/>
        <end position="421"/>
    </location>
</feature>
<feature type="region of interest" description="Disordered" evidence="1">
    <location>
        <begin position="634"/>
        <end position="667"/>
    </location>
</feature>
<feature type="region of interest" description="Disordered" evidence="1">
    <location>
        <begin position="564"/>
        <end position="595"/>
    </location>
</feature>
<keyword evidence="3" id="KW-1185">Reference proteome</keyword>
<organism evidence="2 3">
    <name type="scientific">Chlamydomonas eustigma</name>
    <dbReference type="NCBI Taxonomy" id="1157962"/>
    <lineage>
        <taxon>Eukaryota</taxon>
        <taxon>Viridiplantae</taxon>
        <taxon>Chlorophyta</taxon>
        <taxon>core chlorophytes</taxon>
        <taxon>Chlorophyceae</taxon>
        <taxon>CS clade</taxon>
        <taxon>Chlamydomonadales</taxon>
        <taxon>Chlamydomonadaceae</taxon>
        <taxon>Chlamydomonas</taxon>
    </lineage>
</organism>
<evidence type="ECO:0000256" key="1">
    <source>
        <dbReference type="SAM" id="MobiDB-lite"/>
    </source>
</evidence>
<dbReference type="Proteomes" id="UP000232323">
    <property type="component" value="Unassembled WGS sequence"/>
</dbReference>
<proteinExistence type="predicted"/>
<evidence type="ECO:0000313" key="3">
    <source>
        <dbReference type="Proteomes" id="UP000232323"/>
    </source>
</evidence>
<reference evidence="2 3" key="1">
    <citation type="submission" date="2017-08" db="EMBL/GenBank/DDBJ databases">
        <title>Acidophilic green algal genome provides insights into adaptation to an acidic environment.</title>
        <authorList>
            <person name="Hirooka S."/>
            <person name="Hirose Y."/>
            <person name="Kanesaki Y."/>
            <person name="Higuchi S."/>
            <person name="Fujiwara T."/>
            <person name="Onuma R."/>
            <person name="Era A."/>
            <person name="Ohbayashi R."/>
            <person name="Uzuka A."/>
            <person name="Nozaki H."/>
            <person name="Yoshikawa H."/>
            <person name="Miyagishima S.Y."/>
        </authorList>
    </citation>
    <scope>NUCLEOTIDE SEQUENCE [LARGE SCALE GENOMIC DNA]</scope>
    <source>
        <strain evidence="2 3">NIES-2499</strain>
    </source>
</reference>
<gene>
    <name evidence="2" type="ORF">CEUSTIGMA_g10391.t1</name>
</gene>
<comment type="caution">
    <text evidence="2">The sequence shown here is derived from an EMBL/GenBank/DDBJ whole genome shotgun (WGS) entry which is preliminary data.</text>
</comment>
<name>A0A250XIQ7_9CHLO</name>
<evidence type="ECO:0000313" key="2">
    <source>
        <dbReference type="EMBL" id="GAX82964.1"/>
    </source>
</evidence>
<dbReference type="AlphaFoldDB" id="A0A250XIQ7"/>
<protein>
    <submittedName>
        <fullName evidence="2">Uncharacterized protein</fullName>
    </submittedName>
</protein>
<accession>A0A250XIQ7</accession>
<feature type="compositionally biased region" description="Acidic residues" evidence="1">
    <location>
        <begin position="473"/>
        <end position="495"/>
    </location>
</feature>
<feature type="region of interest" description="Disordered" evidence="1">
    <location>
        <begin position="1044"/>
        <end position="1074"/>
    </location>
</feature>
<sequence>MIKHHLLFPQNKNPTGGEGVQGTMRPGDLCDVLRAVWGLHGSDVRFWDFGAGGGHVVIVALLVFFFDARGCDLTQSKCTVANQCAKLAATHVLGSEEAAGNMLSSPLVYEAMVGKRSAKALLNVLESTRVNVYFVFWAGWCAEDKAALIRIFLCSSQAKTLVRGDYTNRRMLDEEEKAVAELERRCTIVHRLGIKTTGGSNSFTCWIYTKKNDCSPLDLPSCWDHHQPACHSDKEDSIEDINGSGSEEKNEALLLAEDEVAHASSEKAVEKALALEQLNCCMKEETTIAVHSPLLKLAAADGRLMASSITILNAAKGTSTSKDRCSLLQDAKKDGGRGVGGVKQLSTEMISEAVQKQQKSDMRCLSNPSSRRDPFLYKATGGQNVGQCVIEGDEQQQVVLNADWDPQDMSEQSPDDSQPCSASEESRSDEESEGRSRGFTDDDKDVDPEGYQKRIGRQGSRMLDRHCGSMIHDDDDECDVVPGTEDDDSAEEDEEPHNMITRKEASTKEWVPHVGAAVAVLDGDVVEGTRLQVANRSHGKHHAIHHVQKETEVLETADQVKSGWRKADVQKGGEVQQPAQSTAAAQYGGKDKETGGQKHVEIEDQAGMDQAASRKGDQSNHGSKEAAFTSAAGTLANPAGSTSEAGRGSQHEGTSSSKLHSSDEQPLPMLTQQTDIKERQVHDFEEPARSLGGDDEVKRLQSLGVPHQPSHFIMGPLPCIQSPLNTHADVQPACNSVDDVIFSRNKTWRPSSHAHSSGDHDHSGYGAGSPLVGRLPIIEAPVACQQPSSQEAEMKVMVAHEAGVEGIVQDQAAAASEAAAVAAAAATAEADNDHDATPLYHQTQVSWRDSLLLKARTCKERVQGFIKLAEAGQVLPPEHLQEILDVLSSVEEGRVRERKRRRLQMKNTIYVGERDQGVAADGECEETFGRNRPQLIDHMTCLRNSSADDAVAPPAPSPQEQMGKTAACCGSQAKLLSAHPPFPPPCSGSQALNPPFPPPCSCGTPLLLKYTVRISNMMTHQELRPQVPMAQPATQLGQQAGVAGGINNDACGEGQQNGERSQVQQQQYDDDDKAVQDTQLKLHEMRKPQPCVVQGEIPTHGGHLQLLMSDRYIANAQQRTKATEPFNKRKGLHSCSMELGEEETDSESSFICE</sequence>